<sequence>MCDAVTPHVVVFADLSPRAKVQYTRFLLENDVKFHRRDSDRRFVANIQLVKPKAASPSTKTQPVDEVQLREGSPDLVDKRLAAIPEEFHAYANLIVLIGERPERPTASPNYTKETRLVRFLNEIYDARYEDLSASCMNGGESFAKFIRHHLTNHFGLKRLVDQQAWDLIEGLSALQHGKYPEPTLNFFLFARSRLQVKLQPD</sequence>
<dbReference type="OrthoDB" id="61565at2759"/>
<accession>A0A8T1XAW7</accession>
<reference evidence="1" key="1">
    <citation type="submission" date="2021-02" db="EMBL/GenBank/DDBJ databases">
        <authorList>
            <person name="Palmer J.M."/>
        </authorList>
    </citation>
    <scope>NUCLEOTIDE SEQUENCE</scope>
    <source>
        <strain evidence="1">SCRP23</strain>
    </source>
</reference>
<keyword evidence="2" id="KW-1185">Reference proteome</keyword>
<gene>
    <name evidence="1" type="ORF">PHYBOEH_003830</name>
</gene>
<dbReference type="EMBL" id="JAGDFL010000021">
    <property type="protein sequence ID" value="KAG7400919.1"/>
    <property type="molecule type" value="Genomic_DNA"/>
</dbReference>
<dbReference type="Proteomes" id="UP000693981">
    <property type="component" value="Unassembled WGS sequence"/>
</dbReference>
<evidence type="ECO:0000313" key="2">
    <source>
        <dbReference type="Proteomes" id="UP000693981"/>
    </source>
</evidence>
<proteinExistence type="predicted"/>
<dbReference type="AlphaFoldDB" id="A0A8T1XAW7"/>
<organism evidence="1 2">
    <name type="scientific">Phytophthora boehmeriae</name>
    <dbReference type="NCBI Taxonomy" id="109152"/>
    <lineage>
        <taxon>Eukaryota</taxon>
        <taxon>Sar</taxon>
        <taxon>Stramenopiles</taxon>
        <taxon>Oomycota</taxon>
        <taxon>Peronosporomycetes</taxon>
        <taxon>Peronosporales</taxon>
        <taxon>Peronosporaceae</taxon>
        <taxon>Phytophthora</taxon>
    </lineage>
</organism>
<protein>
    <submittedName>
        <fullName evidence="1">Uncharacterized protein</fullName>
    </submittedName>
</protein>
<comment type="caution">
    <text evidence="1">The sequence shown here is derived from an EMBL/GenBank/DDBJ whole genome shotgun (WGS) entry which is preliminary data.</text>
</comment>
<name>A0A8T1XAW7_9STRA</name>
<evidence type="ECO:0000313" key="1">
    <source>
        <dbReference type="EMBL" id="KAG7400919.1"/>
    </source>
</evidence>